<name>A0ABT7LDT3_9BURK</name>
<proteinExistence type="predicted"/>
<keyword evidence="2" id="KW-1185">Reference proteome</keyword>
<organism evidence="1 2">
    <name type="scientific">Roseateles subflavus</name>
    <dbReference type="NCBI Taxonomy" id="3053353"/>
    <lineage>
        <taxon>Bacteria</taxon>
        <taxon>Pseudomonadati</taxon>
        <taxon>Pseudomonadota</taxon>
        <taxon>Betaproteobacteria</taxon>
        <taxon>Burkholderiales</taxon>
        <taxon>Sphaerotilaceae</taxon>
        <taxon>Roseateles</taxon>
    </lineage>
</organism>
<evidence type="ECO:0000313" key="2">
    <source>
        <dbReference type="Proteomes" id="UP001238603"/>
    </source>
</evidence>
<comment type="caution">
    <text evidence="1">The sequence shown here is derived from an EMBL/GenBank/DDBJ whole genome shotgun (WGS) entry which is preliminary data.</text>
</comment>
<evidence type="ECO:0000313" key="1">
    <source>
        <dbReference type="EMBL" id="MDL5031025.1"/>
    </source>
</evidence>
<accession>A0ABT7LDT3</accession>
<sequence length="311" mass="34070">METVLPQEVRADALRVRERVLGSLGPGDWTAQVAAFIEQFAVVGPLDHYGHVPAAAEATLAAVRQTGGEPAVTPFLQAALAGAIARSLDSGAVAALPPRVRGHQLRQFQRILRELVPDGPALNTDQDVFRKDMGLATLRLMAAAAQLIDMRCGVPRSLLTRQDWGTAARGLLTFVQLGGFKPYMQIHTHKSYLDEFNEDGWAECYRCCAELCTAHPELRGMFGSSWFYDPVVMEISPRLSYLQSVPRQGGAHLWYFATGGDSIGNATATSPSRRKLYEEGRYVPKSYMMVWGREALIEWARLDAAAAPAAP</sequence>
<gene>
    <name evidence="1" type="ORF">QRD43_03820</name>
</gene>
<dbReference type="Proteomes" id="UP001238603">
    <property type="component" value="Unassembled WGS sequence"/>
</dbReference>
<reference evidence="1 2" key="1">
    <citation type="submission" date="2023-06" db="EMBL/GenBank/DDBJ databases">
        <title>Pelomonas sp. APW6 16S ribosomal RNA gene genome sequencing and assembly.</title>
        <authorList>
            <person name="Woo H."/>
        </authorList>
    </citation>
    <scope>NUCLEOTIDE SEQUENCE [LARGE SCALE GENOMIC DNA]</scope>
    <source>
        <strain evidence="1 2">APW6</strain>
    </source>
</reference>
<dbReference type="RefSeq" id="WP_285981145.1">
    <property type="nucleotide sequence ID" value="NZ_JASVDS010000001.1"/>
</dbReference>
<protein>
    <submittedName>
        <fullName evidence="1">Uncharacterized protein</fullName>
    </submittedName>
</protein>
<dbReference type="EMBL" id="JASVDS010000001">
    <property type="protein sequence ID" value="MDL5031025.1"/>
    <property type="molecule type" value="Genomic_DNA"/>
</dbReference>